<dbReference type="SUPFAM" id="SSF53335">
    <property type="entry name" value="S-adenosyl-L-methionine-dependent methyltransferases"/>
    <property type="match status" value="1"/>
</dbReference>
<dbReference type="AlphaFoldDB" id="A0ABD1YKN5"/>
<sequence length="131" mass="14765">MTCWLQTPDAVLDQSSPAYNGGHTELHLSSVSTVDAFAEQAREDLTSFLAARALEMAKGGCMLLVFGLREGYYPYKVRATIELQERIWNDLVSEVIIVPKCSSHFDLYLFVILIGVHEFSRRHGLDNKNMV</sequence>
<dbReference type="InterPro" id="IPR029063">
    <property type="entry name" value="SAM-dependent_MTases_sf"/>
</dbReference>
<evidence type="ECO:0000313" key="1">
    <source>
        <dbReference type="EMBL" id="KAL2630174.1"/>
    </source>
</evidence>
<proteinExistence type="predicted"/>
<protein>
    <submittedName>
        <fullName evidence="1">Uncharacterized protein</fullName>
    </submittedName>
</protein>
<dbReference type="InterPro" id="IPR005299">
    <property type="entry name" value="MeTrfase_7"/>
</dbReference>
<dbReference type="EMBL" id="JBHFFA010000004">
    <property type="protein sequence ID" value="KAL2630174.1"/>
    <property type="molecule type" value="Genomic_DNA"/>
</dbReference>
<dbReference type="Gene3D" id="3.40.50.150">
    <property type="entry name" value="Vaccinia Virus protein VP39"/>
    <property type="match status" value="1"/>
</dbReference>
<comment type="caution">
    <text evidence="1">The sequence shown here is derived from an EMBL/GenBank/DDBJ whole genome shotgun (WGS) entry which is preliminary data.</text>
</comment>
<dbReference type="Proteomes" id="UP001605036">
    <property type="component" value="Unassembled WGS sequence"/>
</dbReference>
<name>A0ABD1YKN5_9MARC</name>
<gene>
    <name evidence="1" type="ORF">R1flu_014860</name>
</gene>
<keyword evidence="2" id="KW-1185">Reference proteome</keyword>
<accession>A0ABD1YKN5</accession>
<organism evidence="1 2">
    <name type="scientific">Riccia fluitans</name>
    <dbReference type="NCBI Taxonomy" id="41844"/>
    <lineage>
        <taxon>Eukaryota</taxon>
        <taxon>Viridiplantae</taxon>
        <taxon>Streptophyta</taxon>
        <taxon>Embryophyta</taxon>
        <taxon>Marchantiophyta</taxon>
        <taxon>Marchantiopsida</taxon>
        <taxon>Marchantiidae</taxon>
        <taxon>Marchantiales</taxon>
        <taxon>Ricciaceae</taxon>
        <taxon>Riccia</taxon>
    </lineage>
</organism>
<dbReference type="PANTHER" id="PTHR31009">
    <property type="entry name" value="S-ADENOSYL-L-METHIONINE:CARBOXYL METHYLTRANSFERASE FAMILY PROTEIN"/>
    <property type="match status" value="1"/>
</dbReference>
<evidence type="ECO:0000313" key="2">
    <source>
        <dbReference type="Proteomes" id="UP001605036"/>
    </source>
</evidence>
<reference evidence="1 2" key="1">
    <citation type="submission" date="2024-09" db="EMBL/GenBank/DDBJ databases">
        <title>Chromosome-scale assembly of Riccia fluitans.</title>
        <authorList>
            <person name="Paukszto L."/>
            <person name="Sawicki J."/>
            <person name="Karawczyk K."/>
            <person name="Piernik-Szablinska J."/>
            <person name="Szczecinska M."/>
            <person name="Mazdziarz M."/>
        </authorList>
    </citation>
    <scope>NUCLEOTIDE SEQUENCE [LARGE SCALE GENOMIC DNA]</scope>
    <source>
        <strain evidence="1">Rf_01</strain>
        <tissue evidence="1">Aerial parts of the thallus</tissue>
    </source>
</reference>
<dbReference type="Pfam" id="PF03492">
    <property type="entry name" value="Methyltransf_7"/>
    <property type="match status" value="1"/>
</dbReference>